<dbReference type="AlphaFoldDB" id="A0A139AYX4"/>
<organism evidence="1 2">
    <name type="scientific">Gonapodya prolifera (strain JEL478)</name>
    <name type="common">Monoblepharis prolifera</name>
    <dbReference type="NCBI Taxonomy" id="1344416"/>
    <lineage>
        <taxon>Eukaryota</taxon>
        <taxon>Fungi</taxon>
        <taxon>Fungi incertae sedis</taxon>
        <taxon>Chytridiomycota</taxon>
        <taxon>Chytridiomycota incertae sedis</taxon>
        <taxon>Monoblepharidomycetes</taxon>
        <taxon>Monoblepharidales</taxon>
        <taxon>Gonapodyaceae</taxon>
        <taxon>Gonapodya</taxon>
    </lineage>
</organism>
<name>A0A139AYX4_GONPJ</name>
<protein>
    <submittedName>
        <fullName evidence="1">Uncharacterized protein</fullName>
    </submittedName>
</protein>
<proteinExistence type="predicted"/>
<reference evidence="1 2" key="1">
    <citation type="journal article" date="2015" name="Genome Biol. Evol.">
        <title>Phylogenomic analyses indicate that early fungi evolved digesting cell walls of algal ancestors of land plants.</title>
        <authorList>
            <person name="Chang Y."/>
            <person name="Wang S."/>
            <person name="Sekimoto S."/>
            <person name="Aerts A.L."/>
            <person name="Choi C."/>
            <person name="Clum A."/>
            <person name="LaButti K.M."/>
            <person name="Lindquist E.A."/>
            <person name="Yee Ngan C."/>
            <person name="Ohm R.A."/>
            <person name="Salamov A.A."/>
            <person name="Grigoriev I.V."/>
            <person name="Spatafora J.W."/>
            <person name="Berbee M.L."/>
        </authorList>
    </citation>
    <scope>NUCLEOTIDE SEQUENCE [LARGE SCALE GENOMIC DNA]</scope>
    <source>
        <strain evidence="1 2">JEL478</strain>
    </source>
</reference>
<sequence length="175" mass="20132">MAPRVEVSGVMEVEVEVEVQFNEVWWAVCMHPPARFWSLEVFSVSRSRSRSRSKSRLGKYSCQRAFPSFSDTEYTFAGYLRRQSIFMKRSASNMVGGFDAILKGVLCALDAFSASTIEKKEVLFLSCTKYTSFSKKSKMSILLWKHKQTKKSKVLRLLGWEHPLFAKRLVCKDCC</sequence>
<dbReference type="Proteomes" id="UP000070544">
    <property type="component" value="Unassembled WGS sequence"/>
</dbReference>
<dbReference type="EMBL" id="KQ965732">
    <property type="protein sequence ID" value="KXS21926.1"/>
    <property type="molecule type" value="Genomic_DNA"/>
</dbReference>
<gene>
    <name evidence="1" type="ORF">M427DRAFT_282122</name>
</gene>
<evidence type="ECO:0000313" key="2">
    <source>
        <dbReference type="Proteomes" id="UP000070544"/>
    </source>
</evidence>
<accession>A0A139AYX4</accession>
<keyword evidence="2" id="KW-1185">Reference proteome</keyword>
<evidence type="ECO:0000313" key="1">
    <source>
        <dbReference type="EMBL" id="KXS21926.1"/>
    </source>
</evidence>